<keyword evidence="10" id="KW-0325">Glycoprotein</keyword>
<dbReference type="CDD" id="cd00054">
    <property type="entry name" value="EGF_CA"/>
    <property type="match status" value="1"/>
</dbReference>
<dbReference type="PROSITE" id="PS00022">
    <property type="entry name" value="EGF_1"/>
    <property type="match status" value="1"/>
</dbReference>
<evidence type="ECO:0000313" key="14">
    <source>
        <dbReference type="Proteomes" id="UP001529510"/>
    </source>
</evidence>
<keyword evidence="14" id="KW-1185">Reference proteome</keyword>
<evidence type="ECO:0000256" key="11">
    <source>
        <dbReference type="PROSITE-ProRule" id="PRU00076"/>
    </source>
</evidence>
<sequence>ITLMGTTILKSENAINSSDVSTYPYHPCSKDVCKNGGHCNPLLEGYECICRLGFAGQHCQE</sequence>
<evidence type="ECO:0000256" key="5">
    <source>
        <dbReference type="ARBA" id="ARBA00022536"/>
    </source>
</evidence>
<dbReference type="PROSITE" id="PS50026">
    <property type="entry name" value="EGF_3"/>
    <property type="match status" value="1"/>
</dbReference>
<comment type="subcellular location">
    <subcellularLocation>
        <location evidence="1">Cytoplasm</location>
    </subcellularLocation>
    <subcellularLocation>
        <location evidence="2">Secreted</location>
    </subcellularLocation>
</comment>
<accession>A0ABD0N9C7</accession>
<dbReference type="SMART" id="SM00181">
    <property type="entry name" value="EGF"/>
    <property type="match status" value="1"/>
</dbReference>
<comment type="caution">
    <text evidence="13">The sequence shown here is derived from an EMBL/GenBank/DDBJ whole genome shotgun (WGS) entry which is preliminary data.</text>
</comment>
<feature type="non-terminal residue" evidence="13">
    <location>
        <position position="1"/>
    </location>
</feature>
<evidence type="ECO:0000256" key="7">
    <source>
        <dbReference type="ARBA" id="ARBA00022737"/>
    </source>
</evidence>
<reference evidence="13 14" key="1">
    <citation type="submission" date="2024-05" db="EMBL/GenBank/DDBJ databases">
        <title>Genome sequencing and assembly of Indian major carp, Cirrhinus mrigala (Hamilton, 1822).</title>
        <authorList>
            <person name="Mohindra V."/>
            <person name="Chowdhury L.M."/>
            <person name="Lal K."/>
            <person name="Jena J.K."/>
        </authorList>
    </citation>
    <scope>NUCLEOTIDE SEQUENCE [LARGE SCALE GENOMIC DNA]</scope>
    <source>
        <strain evidence="13">CM1030</strain>
        <tissue evidence="13">Blood</tissue>
    </source>
</reference>
<dbReference type="GO" id="GO:0005737">
    <property type="term" value="C:cytoplasm"/>
    <property type="evidence" value="ECO:0007669"/>
    <property type="project" value="UniProtKB-SubCell"/>
</dbReference>
<feature type="disulfide bond" evidence="11">
    <location>
        <begin position="50"/>
        <end position="59"/>
    </location>
</feature>
<evidence type="ECO:0000256" key="2">
    <source>
        <dbReference type="ARBA" id="ARBA00004613"/>
    </source>
</evidence>
<evidence type="ECO:0000256" key="10">
    <source>
        <dbReference type="ARBA" id="ARBA00023180"/>
    </source>
</evidence>
<dbReference type="SUPFAM" id="SSF57196">
    <property type="entry name" value="EGF/Laminin"/>
    <property type="match status" value="1"/>
</dbReference>
<evidence type="ECO:0000259" key="12">
    <source>
        <dbReference type="PROSITE" id="PS50026"/>
    </source>
</evidence>
<dbReference type="AlphaFoldDB" id="A0ABD0N9C7"/>
<keyword evidence="7" id="KW-0677">Repeat</keyword>
<comment type="caution">
    <text evidence="11">Lacks conserved residue(s) required for the propagation of feature annotation.</text>
</comment>
<keyword evidence="8" id="KW-0106">Calcium</keyword>
<evidence type="ECO:0000256" key="6">
    <source>
        <dbReference type="ARBA" id="ARBA00022729"/>
    </source>
</evidence>
<dbReference type="Gene3D" id="2.10.25.10">
    <property type="entry name" value="Laminin"/>
    <property type="match status" value="1"/>
</dbReference>
<dbReference type="FunFam" id="2.10.25.10:FF:000425">
    <property type="entry name" value="Eyes shut homolog"/>
    <property type="match status" value="1"/>
</dbReference>
<protein>
    <recommendedName>
        <fullName evidence="12">EGF-like domain-containing protein</fullName>
    </recommendedName>
</protein>
<evidence type="ECO:0000256" key="4">
    <source>
        <dbReference type="ARBA" id="ARBA00022525"/>
    </source>
</evidence>
<dbReference type="SMART" id="SM00179">
    <property type="entry name" value="EGF_CA"/>
    <property type="match status" value="1"/>
</dbReference>
<keyword evidence="6" id="KW-0732">Signal</keyword>
<keyword evidence="9 11" id="KW-1015">Disulfide bond</keyword>
<gene>
    <name evidence="13" type="ORF">M9458_046324</name>
</gene>
<name>A0ABD0N9C7_CIRMR</name>
<evidence type="ECO:0000313" key="13">
    <source>
        <dbReference type="EMBL" id="KAL0158248.1"/>
    </source>
</evidence>
<keyword evidence="3" id="KW-0963">Cytoplasm</keyword>
<feature type="non-terminal residue" evidence="13">
    <location>
        <position position="61"/>
    </location>
</feature>
<evidence type="ECO:0000256" key="9">
    <source>
        <dbReference type="ARBA" id="ARBA00023157"/>
    </source>
</evidence>
<organism evidence="13 14">
    <name type="scientific">Cirrhinus mrigala</name>
    <name type="common">Mrigala</name>
    <dbReference type="NCBI Taxonomy" id="683832"/>
    <lineage>
        <taxon>Eukaryota</taxon>
        <taxon>Metazoa</taxon>
        <taxon>Chordata</taxon>
        <taxon>Craniata</taxon>
        <taxon>Vertebrata</taxon>
        <taxon>Euteleostomi</taxon>
        <taxon>Actinopterygii</taxon>
        <taxon>Neopterygii</taxon>
        <taxon>Teleostei</taxon>
        <taxon>Ostariophysi</taxon>
        <taxon>Cypriniformes</taxon>
        <taxon>Cyprinidae</taxon>
        <taxon>Labeoninae</taxon>
        <taxon>Labeonini</taxon>
        <taxon>Cirrhinus</taxon>
    </lineage>
</organism>
<keyword evidence="4" id="KW-0964">Secreted</keyword>
<dbReference type="Proteomes" id="UP001529510">
    <property type="component" value="Unassembled WGS sequence"/>
</dbReference>
<dbReference type="InterPro" id="IPR001881">
    <property type="entry name" value="EGF-like_Ca-bd_dom"/>
</dbReference>
<dbReference type="GO" id="GO:0005576">
    <property type="term" value="C:extracellular region"/>
    <property type="evidence" value="ECO:0007669"/>
    <property type="project" value="UniProtKB-SubCell"/>
</dbReference>
<feature type="domain" description="EGF-like" evidence="12">
    <location>
        <begin position="24"/>
        <end position="60"/>
    </location>
</feature>
<evidence type="ECO:0000256" key="3">
    <source>
        <dbReference type="ARBA" id="ARBA00022490"/>
    </source>
</evidence>
<dbReference type="PROSITE" id="PS01186">
    <property type="entry name" value="EGF_2"/>
    <property type="match status" value="1"/>
</dbReference>
<evidence type="ECO:0000256" key="1">
    <source>
        <dbReference type="ARBA" id="ARBA00004496"/>
    </source>
</evidence>
<keyword evidence="5 11" id="KW-0245">EGF-like domain</keyword>
<proteinExistence type="predicted"/>
<evidence type="ECO:0000256" key="8">
    <source>
        <dbReference type="ARBA" id="ARBA00022837"/>
    </source>
</evidence>
<dbReference type="InterPro" id="IPR000742">
    <property type="entry name" value="EGF"/>
</dbReference>
<dbReference type="Pfam" id="PF00008">
    <property type="entry name" value="EGF"/>
    <property type="match status" value="1"/>
</dbReference>
<dbReference type="EMBL" id="JAMKFB020000023">
    <property type="protein sequence ID" value="KAL0158248.1"/>
    <property type="molecule type" value="Genomic_DNA"/>
</dbReference>